<name>A0A2P6V3Y3_9CHLO</name>
<comment type="caution">
    <text evidence="2">The sequence shown here is derived from an EMBL/GenBank/DDBJ whole genome shotgun (WGS) entry which is preliminary data.</text>
</comment>
<dbReference type="AlphaFoldDB" id="A0A2P6V3Y3"/>
<protein>
    <submittedName>
        <fullName evidence="2">Uncharacterized protein</fullName>
    </submittedName>
</protein>
<evidence type="ECO:0000313" key="3">
    <source>
        <dbReference type="Proteomes" id="UP000239649"/>
    </source>
</evidence>
<dbReference type="EMBL" id="LHPF02000033">
    <property type="protein sequence ID" value="PSC68798.1"/>
    <property type="molecule type" value="Genomic_DNA"/>
</dbReference>
<sequence>MSSVTGGGAADDLSLGFLPDASRDFLCKHKEVRQQLFTIIQARSGFHVGSIAACAGDAALADSLAGLALLTAAAGTAARRQLLRHICAHSDAYLTLLLPHLESSHHAAQLLSALAACSDDEADALDSADALAYLRLLAALAARLACLGETAAGRPAGGGGLSPQRATLAAAVFGSVVSLTATIEGGLRQDVASEASARTKGGLRQDVASEASARTKRKPLTPEKLQAEVDQSVRQRLPAADITTAVAASQRIALCHTPTLLEHTHGQCSSLVVALLRLDLLQLRLPRTKQAAMRALGALLKEGPTLGSCLHASLEQALGGAAAARGRSGTLLLLQVLSTAKASLKCLQAAADSGLHTLLPGLHSRDKAERQAQTFVCCLLCMAHGAPDSEARTMQLLWQLALRPGSSSTAARKASDILLWALAPPLPALVPTVRDHAAQGFSAADMAAVLAAPAGAAGITGPSAFCWVRDGLLFIPPCLRS</sequence>
<keyword evidence="3" id="KW-1185">Reference proteome</keyword>
<evidence type="ECO:0000313" key="2">
    <source>
        <dbReference type="EMBL" id="PSC68798.1"/>
    </source>
</evidence>
<reference evidence="2 3" key="1">
    <citation type="journal article" date="2018" name="Plant J.">
        <title>Genome sequences of Chlorella sorokiniana UTEX 1602 and Micractinium conductrix SAG 241.80: implications to maltose excretion by a green alga.</title>
        <authorList>
            <person name="Arriola M.B."/>
            <person name="Velmurugan N."/>
            <person name="Zhang Y."/>
            <person name="Plunkett M.H."/>
            <person name="Hondzo H."/>
            <person name="Barney B.M."/>
        </authorList>
    </citation>
    <scope>NUCLEOTIDE SEQUENCE [LARGE SCALE GENOMIC DNA]</scope>
    <source>
        <strain evidence="2 3">SAG 241.80</strain>
    </source>
</reference>
<dbReference type="Proteomes" id="UP000239649">
    <property type="component" value="Unassembled WGS sequence"/>
</dbReference>
<proteinExistence type="predicted"/>
<feature type="region of interest" description="Disordered" evidence="1">
    <location>
        <begin position="194"/>
        <end position="221"/>
    </location>
</feature>
<accession>A0A2P6V3Y3</accession>
<evidence type="ECO:0000256" key="1">
    <source>
        <dbReference type="SAM" id="MobiDB-lite"/>
    </source>
</evidence>
<organism evidence="2 3">
    <name type="scientific">Micractinium conductrix</name>
    <dbReference type="NCBI Taxonomy" id="554055"/>
    <lineage>
        <taxon>Eukaryota</taxon>
        <taxon>Viridiplantae</taxon>
        <taxon>Chlorophyta</taxon>
        <taxon>core chlorophytes</taxon>
        <taxon>Trebouxiophyceae</taxon>
        <taxon>Chlorellales</taxon>
        <taxon>Chlorellaceae</taxon>
        <taxon>Chlorella clade</taxon>
        <taxon>Micractinium</taxon>
    </lineage>
</organism>
<gene>
    <name evidence="2" type="ORF">C2E20_7673</name>
</gene>